<dbReference type="SUPFAM" id="SSF56784">
    <property type="entry name" value="HAD-like"/>
    <property type="match status" value="1"/>
</dbReference>
<dbReference type="EMBL" id="JACEFI010000013">
    <property type="protein sequence ID" value="KAH0595314.1"/>
    <property type="molecule type" value="Genomic_DNA"/>
</dbReference>
<dbReference type="GO" id="GO:0005737">
    <property type="term" value="C:cytoplasm"/>
    <property type="evidence" value="ECO:0007669"/>
    <property type="project" value="TreeGrafter"/>
</dbReference>
<dbReference type="InterPro" id="IPR023214">
    <property type="entry name" value="HAD_sf"/>
</dbReference>
<feature type="domain" description="Phosphoribosyltransferase" evidence="1">
    <location>
        <begin position="614"/>
        <end position="810"/>
    </location>
</feature>
<dbReference type="InterPro" id="IPR029057">
    <property type="entry name" value="PRTase-like"/>
</dbReference>
<sequence length="814" mass="92096">MSRVLLSWHRLLGLSSQRPPWYKARLREELAERRAAQTALQKLSETCDVFYILGRALHDGFPLRRAPPFSYRHPPVYAYMVSKYTLRWMFYQIAALLCGSSRFRQVREVVNPARDSKLREVASRHDIEAVKFERAISQFIGFLTPSENLGSSFGKWTVLNLLPNCLLQNPGQSSGKSFLLKELRKRLNHGEYEFHEGSEMISSLAPGGLEGFQKLDDSTANYWRAQAIDRIAHNCRQSGKTAIVTGHFMFRSEGHYKAVYTPNDMATYTHIIYLNMSAKTLYVQRQNDENRKRQYLPMQDLEAWKRTEVDELSRLCQEHGILFSVLAEQADNQLLTALRLIQFCHRVRTVPNMARVDARVSEILFGQNNLQTMVVVDADKTISKEDTGKTFWGPQGPLEKLFGGPLAYSEAGFLQGVLLYEEAANEEEFERMCDVVASRTEIHAEFKALFKRIATQDHVGAVVVTCGIRRVWEKVLEREGLSQTVKVIGGARISDDMVVTAEVKARIVSRLQREEKLRVWAISDSPLDLPMLEAADEAIVVTGKEQNRSSSMEKALLEAIQTRGLKARQVILPSNVSPRLTDAVLAQIRLSDKELLDSVFSRRRRLHPHVWHATDRNAAKLLMSPTRDASVAGPMLRKAHANIGLYLAWEFLSEVLGVEEYAMRHVQGHHVMGHRVRHERETTIVALMRGGEPLALGLNEALPLAMFVHAASPNDIREDHVEKQKTVVLVDSVINSGKTLIEFIERTRKLCKDIRIVVVAGVVQTDAVMQGHALASVMEEHGVHIGALRLSENKFTGFRGTDTGHRLFNTTHMA</sequence>
<accession>A0A9P8M9N3</accession>
<dbReference type="GO" id="GO:0006564">
    <property type="term" value="P:L-serine biosynthetic process"/>
    <property type="evidence" value="ECO:0007669"/>
    <property type="project" value="TreeGrafter"/>
</dbReference>
<protein>
    <recommendedName>
        <fullName evidence="1">Phosphoribosyltransferase domain-containing protein</fullName>
    </recommendedName>
</protein>
<dbReference type="Proteomes" id="UP000764110">
    <property type="component" value="Unassembled WGS sequence"/>
</dbReference>
<evidence type="ECO:0000259" key="1">
    <source>
        <dbReference type="Pfam" id="PF14681"/>
    </source>
</evidence>
<dbReference type="PANTHER" id="PTHR43344">
    <property type="entry name" value="PHOSPHOSERINE PHOSPHATASE"/>
    <property type="match status" value="1"/>
</dbReference>
<dbReference type="InterPro" id="IPR050582">
    <property type="entry name" value="HAD-like_SerB"/>
</dbReference>
<dbReference type="AlphaFoldDB" id="A0A9P8M9N3"/>
<proteinExistence type="predicted"/>
<dbReference type="GO" id="GO:0000287">
    <property type="term" value="F:magnesium ion binding"/>
    <property type="evidence" value="ECO:0007669"/>
    <property type="project" value="TreeGrafter"/>
</dbReference>
<organism evidence="2 3">
    <name type="scientific">Metarhizium humberi</name>
    <dbReference type="NCBI Taxonomy" id="2596975"/>
    <lineage>
        <taxon>Eukaryota</taxon>
        <taxon>Fungi</taxon>
        <taxon>Dikarya</taxon>
        <taxon>Ascomycota</taxon>
        <taxon>Pezizomycotina</taxon>
        <taxon>Sordariomycetes</taxon>
        <taxon>Hypocreomycetidae</taxon>
        <taxon>Hypocreales</taxon>
        <taxon>Clavicipitaceae</taxon>
        <taxon>Metarhizium</taxon>
    </lineage>
</organism>
<dbReference type="Gene3D" id="3.40.50.2020">
    <property type="match status" value="1"/>
</dbReference>
<dbReference type="SUPFAM" id="SSF53271">
    <property type="entry name" value="PRTase-like"/>
    <property type="match status" value="1"/>
</dbReference>
<dbReference type="CDD" id="cd06223">
    <property type="entry name" value="PRTases_typeI"/>
    <property type="match status" value="1"/>
</dbReference>
<dbReference type="Gene3D" id="3.40.50.300">
    <property type="entry name" value="P-loop containing nucleotide triphosphate hydrolases"/>
    <property type="match status" value="1"/>
</dbReference>
<dbReference type="InterPro" id="IPR036412">
    <property type="entry name" value="HAD-like_sf"/>
</dbReference>
<dbReference type="GO" id="GO:0036424">
    <property type="term" value="F:L-phosphoserine phosphatase activity"/>
    <property type="evidence" value="ECO:0007669"/>
    <property type="project" value="TreeGrafter"/>
</dbReference>
<dbReference type="Pfam" id="PF14681">
    <property type="entry name" value="UPRTase"/>
    <property type="match status" value="1"/>
</dbReference>
<reference evidence="2 3" key="1">
    <citation type="submission" date="2020-07" db="EMBL/GenBank/DDBJ databases">
        <title>Metarhizium humberi genome.</title>
        <authorList>
            <person name="Lysoe E."/>
        </authorList>
    </citation>
    <scope>NUCLEOTIDE SEQUENCE [LARGE SCALE GENOMIC DNA]</scope>
    <source>
        <strain evidence="2 3">ESALQ1638</strain>
    </source>
</reference>
<dbReference type="Pfam" id="PF13207">
    <property type="entry name" value="AAA_17"/>
    <property type="match status" value="1"/>
</dbReference>
<keyword evidence="3" id="KW-1185">Reference proteome</keyword>
<dbReference type="PANTHER" id="PTHR43344:SF20">
    <property type="entry name" value="URACIL PHOSPHORIBOSYLTRANSFERASE"/>
    <property type="match status" value="1"/>
</dbReference>
<dbReference type="SUPFAM" id="SSF52540">
    <property type="entry name" value="P-loop containing nucleoside triphosphate hydrolases"/>
    <property type="match status" value="1"/>
</dbReference>
<dbReference type="Gene3D" id="3.40.50.1000">
    <property type="entry name" value="HAD superfamily/HAD-like"/>
    <property type="match status" value="1"/>
</dbReference>
<comment type="caution">
    <text evidence="2">The sequence shown here is derived from an EMBL/GenBank/DDBJ whole genome shotgun (WGS) entry which is preliminary data.</text>
</comment>
<name>A0A9P8M9N3_9HYPO</name>
<evidence type="ECO:0000313" key="2">
    <source>
        <dbReference type="EMBL" id="KAH0595314.1"/>
    </source>
</evidence>
<dbReference type="InterPro" id="IPR000836">
    <property type="entry name" value="PRTase_dom"/>
</dbReference>
<evidence type="ECO:0000313" key="3">
    <source>
        <dbReference type="Proteomes" id="UP000764110"/>
    </source>
</evidence>
<dbReference type="InterPro" id="IPR027417">
    <property type="entry name" value="P-loop_NTPase"/>
</dbReference>
<dbReference type="Pfam" id="PF12710">
    <property type="entry name" value="HAD"/>
    <property type="match status" value="1"/>
</dbReference>
<gene>
    <name evidence="2" type="ORF">MHUMG1_07064</name>
</gene>